<dbReference type="GO" id="GO:0008080">
    <property type="term" value="F:N-acetyltransferase activity"/>
    <property type="evidence" value="ECO:0007669"/>
    <property type="project" value="InterPro"/>
</dbReference>
<dbReference type="AlphaFoldDB" id="A0A1R0L1F9"/>
<dbReference type="SUPFAM" id="SSF55729">
    <property type="entry name" value="Acyl-CoA N-acyltransferases (Nat)"/>
    <property type="match status" value="1"/>
</dbReference>
<dbReference type="InterPro" id="IPR000182">
    <property type="entry name" value="GNAT_dom"/>
</dbReference>
<dbReference type="PROSITE" id="PS51186">
    <property type="entry name" value="GNAT"/>
    <property type="match status" value="1"/>
</dbReference>
<organism evidence="4 5">
    <name type="scientific">Amycolatopsis coloradensis</name>
    <dbReference type="NCBI Taxonomy" id="76021"/>
    <lineage>
        <taxon>Bacteria</taxon>
        <taxon>Bacillati</taxon>
        <taxon>Actinomycetota</taxon>
        <taxon>Actinomycetes</taxon>
        <taxon>Pseudonocardiales</taxon>
        <taxon>Pseudonocardiaceae</taxon>
        <taxon>Amycolatopsis</taxon>
    </lineage>
</organism>
<dbReference type="RefSeq" id="WP_076156615.1">
    <property type="nucleotide sequence ID" value="NZ_JBEZVB010000146.1"/>
</dbReference>
<feature type="domain" description="HTH marR-type" evidence="2">
    <location>
        <begin position="1"/>
        <end position="139"/>
    </location>
</feature>
<dbReference type="STRING" id="76021.BS329_06745"/>
<accession>A0A1R0L1F9</accession>
<dbReference type="SUPFAM" id="SSF46785">
    <property type="entry name" value="Winged helix' DNA-binding domain"/>
    <property type="match status" value="1"/>
</dbReference>
<dbReference type="Proteomes" id="UP000187486">
    <property type="component" value="Unassembled WGS sequence"/>
</dbReference>
<protein>
    <submittedName>
        <fullName evidence="4">MarR family transcriptional regulator</fullName>
    </submittedName>
</protein>
<dbReference type="Gene3D" id="1.10.10.10">
    <property type="entry name" value="Winged helix-like DNA-binding domain superfamily/Winged helix DNA-binding domain"/>
    <property type="match status" value="1"/>
</dbReference>
<dbReference type="Pfam" id="PF12802">
    <property type="entry name" value="MarR_2"/>
    <property type="match status" value="1"/>
</dbReference>
<dbReference type="InterPro" id="IPR016181">
    <property type="entry name" value="Acyl_CoA_acyltransferase"/>
</dbReference>
<keyword evidence="5" id="KW-1185">Reference proteome</keyword>
<dbReference type="CDD" id="cd04301">
    <property type="entry name" value="NAT_SF"/>
    <property type="match status" value="1"/>
</dbReference>
<dbReference type="PANTHER" id="PTHR13947">
    <property type="entry name" value="GNAT FAMILY N-ACETYLTRANSFERASE"/>
    <property type="match status" value="1"/>
</dbReference>
<feature type="domain" description="N-acetyltransferase" evidence="3">
    <location>
        <begin position="150"/>
        <end position="307"/>
    </location>
</feature>
<sequence>MNNSADRVATVRAFNRLYTGVIGVLDEGPADAEYTLSEARVIFELAQQDPTQVTDLRKRLHLDAGYASRLLGRLEGRGLLTRERSDEDARRQVIRLTEAGRNAFAVLDARSVDRIGSLLGRFADDEQQRLLGAMGTITSLVGERASDSTLVLRPPRPGDFGWVVHRHGALYSREHGWDERFEALVARVVADYVDKRGEPRQAGWIAELHGERVGSVFCMPAEDGVTAKLRMLLLEPAARGRGVGKRLVAECVEFARGSGYQAMELWTVSLLDAARGIYRKAGFQLASEETIAGFGYELTGQTWRLEL</sequence>
<evidence type="ECO:0000313" key="5">
    <source>
        <dbReference type="Proteomes" id="UP000187486"/>
    </source>
</evidence>
<dbReference type="PANTHER" id="PTHR13947:SF37">
    <property type="entry name" value="LD18367P"/>
    <property type="match status" value="1"/>
</dbReference>
<dbReference type="PROSITE" id="PS50995">
    <property type="entry name" value="HTH_MARR_2"/>
    <property type="match status" value="1"/>
</dbReference>
<reference evidence="4 5" key="1">
    <citation type="submission" date="2016-01" db="EMBL/GenBank/DDBJ databases">
        <title>Amycolatopsis coloradensis genome sequencing and assembly.</title>
        <authorList>
            <person name="Mayilraj S."/>
        </authorList>
    </citation>
    <scope>NUCLEOTIDE SEQUENCE [LARGE SCALE GENOMIC DNA]</scope>
    <source>
        <strain evidence="4 5">DSM 44225</strain>
    </source>
</reference>
<keyword evidence="1" id="KW-0808">Transferase</keyword>
<evidence type="ECO:0000313" key="4">
    <source>
        <dbReference type="EMBL" id="OLZ55659.1"/>
    </source>
</evidence>
<dbReference type="Gene3D" id="3.40.630.30">
    <property type="match status" value="1"/>
</dbReference>
<comment type="caution">
    <text evidence="4">The sequence shown here is derived from an EMBL/GenBank/DDBJ whole genome shotgun (WGS) entry which is preliminary data.</text>
</comment>
<dbReference type="OrthoDB" id="273614at2"/>
<evidence type="ECO:0000256" key="1">
    <source>
        <dbReference type="ARBA" id="ARBA00022679"/>
    </source>
</evidence>
<dbReference type="InterPro" id="IPR050769">
    <property type="entry name" value="NAT_camello-type"/>
</dbReference>
<evidence type="ECO:0000259" key="2">
    <source>
        <dbReference type="PROSITE" id="PS50995"/>
    </source>
</evidence>
<dbReference type="GO" id="GO:0003700">
    <property type="term" value="F:DNA-binding transcription factor activity"/>
    <property type="evidence" value="ECO:0007669"/>
    <property type="project" value="InterPro"/>
</dbReference>
<dbReference type="Pfam" id="PF00583">
    <property type="entry name" value="Acetyltransf_1"/>
    <property type="match status" value="1"/>
</dbReference>
<gene>
    <name evidence="4" type="ORF">BS329_06745</name>
</gene>
<dbReference type="SMART" id="SM00347">
    <property type="entry name" value="HTH_MARR"/>
    <property type="match status" value="1"/>
</dbReference>
<proteinExistence type="predicted"/>
<dbReference type="InterPro" id="IPR000835">
    <property type="entry name" value="HTH_MarR-typ"/>
</dbReference>
<dbReference type="InterPro" id="IPR036388">
    <property type="entry name" value="WH-like_DNA-bd_sf"/>
</dbReference>
<name>A0A1R0L1F9_9PSEU</name>
<dbReference type="EMBL" id="MQUQ01000003">
    <property type="protein sequence ID" value="OLZ55659.1"/>
    <property type="molecule type" value="Genomic_DNA"/>
</dbReference>
<evidence type="ECO:0000259" key="3">
    <source>
        <dbReference type="PROSITE" id="PS51186"/>
    </source>
</evidence>
<dbReference type="InterPro" id="IPR036390">
    <property type="entry name" value="WH_DNA-bd_sf"/>
</dbReference>